<dbReference type="InterPro" id="IPR018289">
    <property type="entry name" value="MULE_transposase_dom"/>
</dbReference>
<feature type="domain" description="MULE transposase" evidence="2">
    <location>
        <begin position="514"/>
        <end position="608"/>
    </location>
</feature>
<organism evidence="3">
    <name type="scientific">Arabidopsis thaliana</name>
    <name type="common">Mouse-ear cress</name>
    <dbReference type="NCBI Taxonomy" id="3702"/>
    <lineage>
        <taxon>Eukaryota</taxon>
        <taxon>Viridiplantae</taxon>
        <taxon>Streptophyta</taxon>
        <taxon>Embryophyta</taxon>
        <taxon>Tracheophyta</taxon>
        <taxon>Spermatophyta</taxon>
        <taxon>Magnoliopsida</taxon>
        <taxon>eudicotyledons</taxon>
        <taxon>Gunneridae</taxon>
        <taxon>Pentapetalae</taxon>
        <taxon>rosids</taxon>
        <taxon>malvids</taxon>
        <taxon>Brassicales</taxon>
        <taxon>Brassicaceae</taxon>
        <taxon>Camelineae</taxon>
        <taxon>Arabidopsis</taxon>
    </lineage>
</organism>
<dbReference type="EMBL" id="AC012463">
    <property type="protein sequence ID" value="AAF99788.1"/>
    <property type="molecule type" value="Genomic_DNA"/>
</dbReference>
<dbReference type="Pfam" id="PF03108">
    <property type="entry name" value="DBD_Tnp_Mut"/>
    <property type="match status" value="1"/>
</dbReference>
<reference evidence="3" key="2">
    <citation type="submission" date="2000-08" db="EMBL/GenBank/DDBJ databases">
        <title>Genomic sequence for Arabidopsis thaliana BAC T2E6 from chromosome I.</title>
        <authorList>
            <person name="Chao Q."/>
            <person name="Brooks S."/>
            <person name="Buehler E."/>
            <person name="Johnson-Hopson C."/>
            <person name="Khan S."/>
            <person name="Kim C."/>
            <person name="Shinn P."/>
            <person name="Altafi H."/>
            <person name="Bei Q."/>
            <person name="Chin C."/>
            <person name="Chiou J."/>
            <person name="Choi E."/>
            <person name="Conn L."/>
            <person name="Conway A."/>
            <person name="Gonzales A."/>
            <person name="Hansen N."/>
            <person name="Howng B."/>
            <person name="Koo T."/>
            <person name="Lam B."/>
            <person name="Lee J."/>
            <person name="Lenz C."/>
            <person name="Li J."/>
            <person name="Liu A."/>
            <person name="Liu K."/>
            <person name="Liu S."/>
            <person name="Mukharsky N."/>
            <person name="Nguyen M."/>
            <person name="Palm C."/>
            <person name="Pham P."/>
            <person name="Sakano H."/>
            <person name="Schwartz J."/>
            <person name="Southwick A."/>
            <person name="Thaveri A."/>
            <person name="Toriumi M."/>
            <person name="Vaysberg M."/>
            <person name="Yu G."/>
            <person name="Federspiel N.A."/>
            <person name="Theologis A."/>
            <person name="Ecker J.R."/>
        </authorList>
    </citation>
    <scope>NUCLEOTIDE SEQUENCE</scope>
</reference>
<evidence type="ECO:0000313" key="3">
    <source>
        <dbReference type="EMBL" id="AAF99788.1"/>
    </source>
</evidence>
<evidence type="ECO:0000259" key="2">
    <source>
        <dbReference type="Pfam" id="PF10551"/>
    </source>
</evidence>
<dbReference type="AlphaFoldDB" id="Q9FZG1"/>
<reference key="1">
    <citation type="journal article" date="2000" name="Nature">
        <title>Sequence and analysis of chromosome 1 of the plant Arabidopsis thaliana.</title>
        <authorList>
            <person name="Theologis A."/>
            <person name="Ecker J.R."/>
            <person name="Palm C.J."/>
            <person name="Federspiel N.A."/>
            <person name="Kaul S."/>
            <person name="White O."/>
            <person name="Alonso J."/>
            <person name="Altafi H."/>
            <person name="Araujo R."/>
            <person name="Bowman C.L."/>
            <person name="Brooks S.Y."/>
            <person name="Buehler E."/>
            <person name="Chan A."/>
            <person name="Chao Q."/>
            <person name="Chen H."/>
            <person name="Cheuk R.F."/>
            <person name="Chin C.W."/>
            <person name="Chung M.K."/>
            <person name="Conn L."/>
            <person name="Conway A.B."/>
            <person name="Conway A.R."/>
            <person name="Creasy T.H."/>
            <person name="Dewar K."/>
            <person name="Dunn P."/>
            <person name="Etgu P."/>
            <person name="Feldblyum T.V."/>
            <person name="Feng J."/>
            <person name="Fong B."/>
            <person name="Fujii C.Y."/>
            <person name="Gill J.E."/>
            <person name="Goldsmith A.D."/>
            <person name="Haas B."/>
            <person name="Hansen N.F."/>
            <person name="Hughes B."/>
            <person name="Huizar L."/>
            <person name="Hunter J.L."/>
            <person name="Jenkins J."/>
            <person name="Johnson-Hopson C."/>
            <person name="Khan S."/>
            <person name="Khaykin E."/>
            <person name="Kim C.J."/>
            <person name="Koo H.L."/>
            <person name="Kremenetskaia I."/>
            <person name="Kurtz D.B."/>
            <person name="Kwan A."/>
            <person name="Lam B."/>
            <person name="Langin-Hooper S."/>
            <person name="Lee A."/>
            <person name="Lee J.M."/>
            <person name="Lenz C.A."/>
            <person name="Li J.H."/>
            <person name="Li Y."/>
            <person name="Lin X."/>
            <person name="Liu S.X."/>
            <person name="Liu Z.A."/>
            <person name="Luros J.S."/>
            <person name="Maiti R."/>
            <person name="Marziali A."/>
            <person name="Militscher J."/>
            <person name="Miranda M."/>
            <person name="Nguyen M."/>
            <person name="Nierman W.C."/>
            <person name="Osborne B.I."/>
            <person name="Pai G."/>
            <person name="Peterson J."/>
            <person name="Pham P.K."/>
            <person name="Rizzo M."/>
            <person name="Rooney T."/>
            <person name="Rowley D."/>
            <person name="Sakano H."/>
            <person name="Salzberg S.L."/>
            <person name="Schwartz J.R."/>
            <person name="Shinn P."/>
            <person name="Southwick A.M."/>
            <person name="Sun H."/>
            <person name="Tallon L.J."/>
            <person name="Tambunga G."/>
            <person name="Toriumi M.J."/>
            <person name="Town C.D."/>
            <person name="Utterback T."/>
            <person name="Van Aken S."/>
            <person name="Vaysberg M."/>
            <person name="Vysotskaia V.S."/>
            <person name="Walker M."/>
            <person name="Wu D."/>
            <person name="Yu G."/>
            <person name="Fraser C.M."/>
            <person name="Venter J.C."/>
            <person name="Davis R.W."/>
        </authorList>
    </citation>
    <scope>NUCLEOTIDE SEQUENCE [LARGE SCALE GENOMIC DNA]</scope>
    <source>
        <strain>cv. Columbia</strain>
    </source>
</reference>
<dbReference type="PANTHER" id="PTHR31973">
    <property type="entry name" value="POLYPROTEIN, PUTATIVE-RELATED"/>
    <property type="match status" value="1"/>
</dbReference>
<reference evidence="3" key="3">
    <citation type="submission" date="2000-08" db="EMBL/GenBank/DDBJ databases">
        <authorList>
            <person name="Cheuk R."/>
            <person name="Shinn P."/>
            <person name="Brooks S."/>
            <person name="Buehler E."/>
            <person name="Chao Q."/>
            <person name="Johnson-Hopson C."/>
            <person name="Khan S."/>
            <person name="Kim C."/>
            <person name="Altafi H."/>
            <person name="Bei B."/>
            <person name="Chin C."/>
            <person name="Chiou J."/>
            <person name="Choi E."/>
            <person name="Conn L."/>
            <person name="Conway A."/>
            <person name="Gonzalez A."/>
            <person name="Hansen N."/>
            <person name="Howing B."/>
            <person name="Koo T."/>
            <person name="Lam B."/>
            <person name="Lee J."/>
            <person name="Lenz C."/>
            <person name="Li J."/>
            <person name="Liu A."/>
            <person name="Liu J."/>
            <person name="Liu S."/>
            <person name="Mukharsky N."/>
            <person name="Nguyen M."/>
            <person name="Palm C."/>
            <person name="Pham P."/>
            <person name="Sakano H."/>
            <person name="Schwartz J."/>
            <person name="Southwick A."/>
            <person name="Thaveri A."/>
            <person name="Toriumi M."/>
            <person name="Vaysberg M."/>
            <person name="Yu G."/>
            <person name="Davis R."/>
            <person name="Federspiel N."/>
            <person name="Theologis A."/>
            <person name="Ecker J."/>
        </authorList>
    </citation>
    <scope>NUCLEOTIDE SEQUENCE</scope>
</reference>
<dbReference type="Pfam" id="PF10551">
    <property type="entry name" value="MULE"/>
    <property type="match status" value="1"/>
</dbReference>
<dbReference type="PANTHER" id="PTHR31973:SF187">
    <property type="entry name" value="MUTATOR TRANSPOSASE MUDRA PROTEIN"/>
    <property type="match status" value="1"/>
</dbReference>
<sequence>MDEGVMVLVGGWECKDNGEWRFKMSGNKYAKCVDVSEGDMLTEVVSKVGTTFGLDRRTKFQLSFWFEGGDTVYTQQKMPPVSVDSESSLKKFKKIKQEKGDGFLDKINVCEGTLKRKADSDDYDFDNMRDMIDTDYPPDWDPWKDWRNNTLTSFDRQPGTQMCGTTLGDESSRPNNMGDDIFSSVGGQSRRGQSRMRAQLTDTQATTLEESFDKDCQSCLNNVRGQSLPGVGIVDVEVTTIADADVEGENDEENTRMSIQLGQRTGPTMRTNSITETLDTARNDNTARALAEDMSRRVSDGETIFSKLAGDEMLMCRDANPFKDNVAAIASDKANMNLRKGGDAIYIGRVFSNKGELQKALTVYSMKMLFNFRINKSDKIRVIAVCHDKKCDWRVYTTFHENSENMEIRTATLKHTCDVEARSKYGMKATRSMLGELLKAKYTHGKKGPRACELPEIVLAELNVTITYMKAKEIAMKKARCSEEEGYKFLQTYLHLLRTTNPASIAGYQYLQKVIVIDGTHTKGKYKSCLVTASGQDGNYQIFPLAFGIVDNENIAVWQWFFEQLSQFVPDEEDLVFVSDRHATIYAGLRTVYPLVKHACCTVHLFRNVVHNFQCEGLAKMVSMAARSYTVGDLRYWFEEIHKRNIQCAKYLVEIGLSHWTLAYFPGMRYNVMSSNISESLNAAMQKAIDFSVVTMVESNNYQISYSM</sequence>
<dbReference type="PIR" id="G96518">
    <property type="entry name" value="G96518"/>
</dbReference>
<protein>
    <submittedName>
        <fullName evidence="3">T2E6.8</fullName>
    </submittedName>
</protein>
<evidence type="ECO:0000259" key="1">
    <source>
        <dbReference type="Pfam" id="PF03108"/>
    </source>
</evidence>
<name>Q9FZG1_ARATH</name>
<proteinExistence type="predicted"/>
<accession>Q9FZG1</accession>
<feature type="domain" description="Transposase MuDR plant" evidence="1">
    <location>
        <begin position="345"/>
        <end position="405"/>
    </location>
</feature>
<dbReference type="InterPro" id="IPR004332">
    <property type="entry name" value="Transposase_MuDR"/>
</dbReference>